<name>A0A428TYJ0_9HYPO</name>
<dbReference type="Gene3D" id="3.40.50.1820">
    <property type="entry name" value="alpha/beta hydrolase"/>
    <property type="match status" value="1"/>
</dbReference>
<proteinExistence type="predicted"/>
<dbReference type="InterPro" id="IPR029058">
    <property type="entry name" value="AB_hydrolase_fold"/>
</dbReference>
<gene>
    <name evidence="2" type="ORF">CEP52_005453</name>
</gene>
<dbReference type="Pfam" id="PF12697">
    <property type="entry name" value="Abhydrolase_6"/>
    <property type="match status" value="1"/>
</dbReference>
<dbReference type="InterPro" id="IPR052897">
    <property type="entry name" value="Sec-Metab_Biosynth_Hydrolase"/>
</dbReference>
<dbReference type="AlphaFoldDB" id="A0A428TYJ0"/>
<dbReference type="SUPFAM" id="SSF53474">
    <property type="entry name" value="alpha/beta-Hydrolases"/>
    <property type="match status" value="1"/>
</dbReference>
<organism evidence="2 3">
    <name type="scientific">Fusarium oligoseptatum</name>
    <dbReference type="NCBI Taxonomy" id="2604345"/>
    <lineage>
        <taxon>Eukaryota</taxon>
        <taxon>Fungi</taxon>
        <taxon>Dikarya</taxon>
        <taxon>Ascomycota</taxon>
        <taxon>Pezizomycotina</taxon>
        <taxon>Sordariomycetes</taxon>
        <taxon>Hypocreomycetidae</taxon>
        <taxon>Hypocreales</taxon>
        <taxon>Nectriaceae</taxon>
        <taxon>Fusarium</taxon>
        <taxon>Fusarium solani species complex</taxon>
    </lineage>
</organism>
<dbReference type="PANTHER" id="PTHR37017">
    <property type="entry name" value="AB HYDROLASE-1 DOMAIN-CONTAINING PROTEIN-RELATED"/>
    <property type="match status" value="1"/>
</dbReference>
<dbReference type="STRING" id="1325735.A0A428TYJ0"/>
<accession>A0A428TYJ0</accession>
<protein>
    <recommendedName>
        <fullName evidence="1">AB hydrolase-1 domain-containing protein</fullName>
    </recommendedName>
</protein>
<comment type="caution">
    <text evidence="2">The sequence shown here is derived from an EMBL/GenBank/DDBJ whole genome shotgun (WGS) entry which is preliminary data.</text>
</comment>
<sequence length="245" mass="26954">MGSVNEKPVFLVVTGAWHPPLCYDSLKNELNRLGYECAIPQMPSMGHGTHGVTWEADKAKVLETAVPYFEEGREVVLVGHSYGGIPATVATEGQGVHERAERGLKGGFRSIVFLAAFAVPVKGWDLLTTLGGVWPDWQNTQEAYTKNKQSTVNEKGFQMLYNDTTEEEARKNAFETGIDFIASDITIPKTYIICENDLIFPVALQEKLVKLTPGMKERRIAAGHSPFLGKAPDTCKILVEIAEGQ</sequence>
<evidence type="ECO:0000313" key="3">
    <source>
        <dbReference type="Proteomes" id="UP000287144"/>
    </source>
</evidence>
<evidence type="ECO:0000259" key="1">
    <source>
        <dbReference type="Pfam" id="PF12697"/>
    </source>
</evidence>
<keyword evidence="3" id="KW-1185">Reference proteome</keyword>
<dbReference type="PANTHER" id="PTHR37017:SF13">
    <property type="entry name" value="AB HYDROLASE-1 DOMAIN-CONTAINING PROTEIN"/>
    <property type="match status" value="1"/>
</dbReference>
<feature type="domain" description="AB hydrolase-1" evidence="1">
    <location>
        <begin position="11"/>
        <end position="228"/>
    </location>
</feature>
<dbReference type="InterPro" id="IPR000073">
    <property type="entry name" value="AB_hydrolase_1"/>
</dbReference>
<evidence type="ECO:0000313" key="2">
    <source>
        <dbReference type="EMBL" id="RSM07075.1"/>
    </source>
</evidence>
<dbReference type="EMBL" id="NKCK01000042">
    <property type="protein sequence ID" value="RSM07075.1"/>
    <property type="molecule type" value="Genomic_DNA"/>
</dbReference>
<reference evidence="2 3" key="1">
    <citation type="submission" date="2017-06" db="EMBL/GenBank/DDBJ databases">
        <title>Comparative genomic analysis of Ambrosia Fusariam Clade fungi.</title>
        <authorList>
            <person name="Stajich J.E."/>
            <person name="Carrillo J."/>
            <person name="Kijimoto T."/>
            <person name="Eskalen A."/>
            <person name="O'Donnell K."/>
            <person name="Kasson M."/>
        </authorList>
    </citation>
    <scope>NUCLEOTIDE SEQUENCE [LARGE SCALE GENOMIC DNA]</scope>
    <source>
        <strain evidence="2 3">NRRL62579</strain>
    </source>
</reference>
<dbReference type="Proteomes" id="UP000287144">
    <property type="component" value="Unassembled WGS sequence"/>
</dbReference>